<dbReference type="EMBL" id="JANUAU010000013">
    <property type="protein sequence ID" value="MCS3679171.1"/>
    <property type="molecule type" value="Genomic_DNA"/>
</dbReference>
<protein>
    <submittedName>
        <fullName evidence="1">Uncharacterized protein</fullName>
    </submittedName>
</protein>
<accession>A0A9X2THX5</accession>
<dbReference type="Proteomes" id="UP001155027">
    <property type="component" value="Unassembled WGS sequence"/>
</dbReference>
<proteinExistence type="predicted"/>
<reference evidence="1" key="1">
    <citation type="submission" date="2022-08" db="EMBL/GenBank/DDBJ databases">
        <title>Genomic Encyclopedia of Type Strains, Phase V (KMG-V): Genome sequencing to study the core and pangenomes of soil and plant-associated prokaryotes.</title>
        <authorList>
            <person name="Whitman W."/>
        </authorList>
    </citation>
    <scope>NUCLEOTIDE SEQUENCE</scope>
    <source>
        <strain evidence="1">0</strain>
    </source>
</reference>
<evidence type="ECO:0000313" key="1">
    <source>
        <dbReference type="EMBL" id="MCS3679171.1"/>
    </source>
</evidence>
<organism evidence="1 2">
    <name type="scientific">Salinibacter ruber</name>
    <dbReference type="NCBI Taxonomy" id="146919"/>
    <lineage>
        <taxon>Bacteria</taxon>
        <taxon>Pseudomonadati</taxon>
        <taxon>Rhodothermota</taxon>
        <taxon>Rhodothermia</taxon>
        <taxon>Rhodothermales</taxon>
        <taxon>Salinibacteraceae</taxon>
        <taxon>Salinibacter</taxon>
    </lineage>
</organism>
<name>A0A9X2THX5_9BACT</name>
<evidence type="ECO:0000313" key="2">
    <source>
        <dbReference type="Proteomes" id="UP001155027"/>
    </source>
</evidence>
<sequence>MESYRYADTFGVWSFPSCAVLYPNPLDLNLTGSLLRPHH</sequence>
<comment type="caution">
    <text evidence="1">The sequence shown here is derived from an EMBL/GenBank/DDBJ whole genome shotgun (WGS) entry which is preliminary data.</text>
</comment>
<dbReference type="AlphaFoldDB" id="A0A9X2THX5"/>
<gene>
    <name evidence="1" type="ORF">GGP71_003120</name>
</gene>